<proteinExistence type="predicted"/>
<dbReference type="AlphaFoldDB" id="A0A4Z2IM71"/>
<reference evidence="1 2" key="1">
    <citation type="submission" date="2019-03" db="EMBL/GenBank/DDBJ databases">
        <title>First draft genome of Liparis tanakae, snailfish: a comprehensive survey of snailfish specific genes.</title>
        <authorList>
            <person name="Kim W."/>
            <person name="Song I."/>
            <person name="Jeong J.-H."/>
            <person name="Kim D."/>
            <person name="Kim S."/>
            <person name="Ryu S."/>
            <person name="Song J.Y."/>
            <person name="Lee S.K."/>
        </authorList>
    </citation>
    <scope>NUCLEOTIDE SEQUENCE [LARGE SCALE GENOMIC DNA]</scope>
    <source>
        <tissue evidence="1">Muscle</tissue>
    </source>
</reference>
<accession>A0A4Z2IM71</accession>
<protein>
    <submittedName>
        <fullName evidence="1">Uncharacterized protein</fullName>
    </submittedName>
</protein>
<comment type="caution">
    <text evidence="1">The sequence shown here is derived from an EMBL/GenBank/DDBJ whole genome shotgun (WGS) entry which is preliminary data.</text>
</comment>
<name>A0A4Z2IM71_9TELE</name>
<sequence length="85" mass="9716">MTACAVPAALSKTTLGWKNGRRRHGWPRTDKKTGVWFYLSRVGMAVLEEMAVLDDLVVPLLRQRVSYSVRTHELRLGCCLLLRFI</sequence>
<gene>
    <name evidence="1" type="ORF">EYF80_010807</name>
</gene>
<keyword evidence="2" id="KW-1185">Reference proteome</keyword>
<evidence type="ECO:0000313" key="1">
    <source>
        <dbReference type="EMBL" id="TNN78881.1"/>
    </source>
</evidence>
<organism evidence="1 2">
    <name type="scientific">Liparis tanakae</name>
    <name type="common">Tanaka's snailfish</name>
    <dbReference type="NCBI Taxonomy" id="230148"/>
    <lineage>
        <taxon>Eukaryota</taxon>
        <taxon>Metazoa</taxon>
        <taxon>Chordata</taxon>
        <taxon>Craniata</taxon>
        <taxon>Vertebrata</taxon>
        <taxon>Euteleostomi</taxon>
        <taxon>Actinopterygii</taxon>
        <taxon>Neopterygii</taxon>
        <taxon>Teleostei</taxon>
        <taxon>Neoteleostei</taxon>
        <taxon>Acanthomorphata</taxon>
        <taxon>Eupercaria</taxon>
        <taxon>Perciformes</taxon>
        <taxon>Cottioidei</taxon>
        <taxon>Cottales</taxon>
        <taxon>Liparidae</taxon>
        <taxon>Liparis</taxon>
    </lineage>
</organism>
<dbReference type="Proteomes" id="UP000314294">
    <property type="component" value="Unassembled WGS sequence"/>
</dbReference>
<dbReference type="EMBL" id="SRLO01000069">
    <property type="protein sequence ID" value="TNN78881.1"/>
    <property type="molecule type" value="Genomic_DNA"/>
</dbReference>
<evidence type="ECO:0000313" key="2">
    <source>
        <dbReference type="Proteomes" id="UP000314294"/>
    </source>
</evidence>